<evidence type="ECO:0000313" key="1">
    <source>
        <dbReference type="EMBL" id="EJW89447.1"/>
    </source>
</evidence>
<sequence>MLSFPSQDIFHRVVLAFHKYLQKFLQVFRVICHPCQVFHPH</sequence>
<proteinExistence type="predicted"/>
<organism evidence="1">
    <name type="scientific">gut metagenome</name>
    <dbReference type="NCBI Taxonomy" id="749906"/>
    <lineage>
        <taxon>unclassified sequences</taxon>
        <taxon>metagenomes</taxon>
        <taxon>organismal metagenomes</taxon>
    </lineage>
</organism>
<reference evidence="1" key="1">
    <citation type="journal article" date="2012" name="PLoS ONE">
        <title>Gene sets for utilization of primary and secondary nutrition supplies in the distal gut of endangered iberian lynx.</title>
        <authorList>
            <person name="Alcaide M."/>
            <person name="Messina E."/>
            <person name="Richter M."/>
            <person name="Bargiela R."/>
            <person name="Peplies J."/>
            <person name="Huws S.A."/>
            <person name="Newbold C.J."/>
            <person name="Golyshin P.N."/>
            <person name="Simon M.A."/>
            <person name="Lopez G."/>
            <person name="Yakimov M.M."/>
            <person name="Ferrer M."/>
        </authorList>
    </citation>
    <scope>NUCLEOTIDE SEQUENCE</scope>
</reference>
<dbReference type="AlphaFoldDB" id="J9FIF9"/>
<comment type="caution">
    <text evidence="1">The sequence shown here is derived from an EMBL/GenBank/DDBJ whole genome shotgun (WGS) entry which is preliminary data.</text>
</comment>
<name>J9FIF9_9ZZZZ</name>
<gene>
    <name evidence="1" type="ORF">EVA_22446</name>
</gene>
<dbReference type="EMBL" id="AMCI01009468">
    <property type="protein sequence ID" value="EJW89447.1"/>
    <property type="molecule type" value="Genomic_DNA"/>
</dbReference>
<protein>
    <submittedName>
        <fullName evidence="1">Uncharacterized protein</fullName>
    </submittedName>
</protein>
<accession>J9FIF9</accession>